<dbReference type="Pfam" id="PF09479">
    <property type="entry name" value="Flg_new"/>
    <property type="match status" value="2"/>
</dbReference>
<feature type="transmembrane region" description="Helical" evidence="2">
    <location>
        <begin position="1489"/>
        <end position="1509"/>
    </location>
</feature>
<dbReference type="NCBIfam" id="TIGR02543">
    <property type="entry name" value="List_Bact_rpt"/>
    <property type="match status" value="1"/>
</dbReference>
<dbReference type="Gene3D" id="2.60.40.740">
    <property type="match status" value="1"/>
</dbReference>
<reference evidence="5" key="1">
    <citation type="journal article" date="2022" name="Int. J. Syst. Evol. Microbiol.">
        <title>Granulimonas faecalis gen. nov., sp. nov., and Leptogranulimonas caecicola gen. nov., sp. nov., novel lactate-producing Atopobiaceae bacteria isolated from mouse intestines, and an emended description of the family Atopobiaceae.</title>
        <authorList>
            <person name="Morinaga K."/>
            <person name="Kusada H."/>
            <person name="Sakamoto S."/>
            <person name="Murakami T."/>
            <person name="Toyoda A."/>
            <person name="Mori H."/>
            <person name="Meng X.Y."/>
            <person name="Takashino M."/>
            <person name="Murotomi K."/>
            <person name="Tamaki H."/>
        </authorList>
    </citation>
    <scope>NUCLEOTIDE SEQUENCE</scope>
    <source>
        <strain evidence="5">OPF53</strain>
    </source>
</reference>
<name>A0AAV5B3B3_9ACTN</name>
<evidence type="ECO:0000256" key="1">
    <source>
        <dbReference type="ARBA" id="ARBA00004196"/>
    </source>
</evidence>
<accession>A0AAV5B3B3</accession>
<dbReference type="SUPFAM" id="SSF51126">
    <property type="entry name" value="Pectin lyase-like"/>
    <property type="match status" value="1"/>
</dbReference>
<organism evidence="5 6">
    <name type="scientific">Granulimonas faecalis</name>
    <dbReference type="NCBI Taxonomy" id="2894155"/>
    <lineage>
        <taxon>Bacteria</taxon>
        <taxon>Bacillati</taxon>
        <taxon>Actinomycetota</taxon>
        <taxon>Coriobacteriia</taxon>
        <taxon>Coriobacteriales</taxon>
        <taxon>Kribbibacteriaceae</taxon>
        <taxon>Granulimonas</taxon>
    </lineage>
</organism>
<dbReference type="InterPro" id="IPR011050">
    <property type="entry name" value="Pectin_lyase_fold/virulence"/>
</dbReference>
<dbReference type="Gene3D" id="2.160.20.110">
    <property type="match status" value="1"/>
</dbReference>
<evidence type="ECO:0000313" key="5">
    <source>
        <dbReference type="EMBL" id="GJM56075.1"/>
    </source>
</evidence>
<dbReference type="InterPro" id="IPR047589">
    <property type="entry name" value="DUF11_rpt"/>
</dbReference>
<keyword evidence="3" id="KW-0732">Signal</keyword>
<evidence type="ECO:0000259" key="4">
    <source>
        <dbReference type="Pfam" id="PF01345"/>
    </source>
</evidence>
<feature type="chain" id="PRO_5043562650" description="DUF11 domain-containing protein" evidence="3">
    <location>
        <begin position="32"/>
        <end position="1514"/>
    </location>
</feature>
<dbReference type="InterPro" id="IPR013378">
    <property type="entry name" value="InlB-like_B-rpt"/>
</dbReference>
<feature type="domain" description="DUF11" evidence="4">
    <location>
        <begin position="1313"/>
        <end position="1424"/>
    </location>
</feature>
<dbReference type="InterPro" id="IPR001434">
    <property type="entry name" value="OmcB-like_DUF11"/>
</dbReference>
<dbReference type="GO" id="GO:0030313">
    <property type="term" value="C:cell envelope"/>
    <property type="evidence" value="ECO:0007669"/>
    <property type="project" value="UniProtKB-SubCell"/>
</dbReference>
<dbReference type="EMBL" id="BQKC01000001">
    <property type="protein sequence ID" value="GJM56075.1"/>
    <property type="molecule type" value="Genomic_DNA"/>
</dbReference>
<dbReference type="NCBIfam" id="TIGR01451">
    <property type="entry name" value="B_ant_repeat"/>
    <property type="match status" value="2"/>
</dbReference>
<keyword evidence="2" id="KW-0472">Membrane</keyword>
<dbReference type="Pfam" id="PF01345">
    <property type="entry name" value="DUF11"/>
    <property type="match status" value="1"/>
</dbReference>
<evidence type="ECO:0000313" key="6">
    <source>
        <dbReference type="Proteomes" id="UP001055025"/>
    </source>
</evidence>
<dbReference type="InterPro" id="IPR042229">
    <property type="entry name" value="Listeria/Bacterioides_rpt_sf"/>
</dbReference>
<feature type="signal peptide" evidence="3">
    <location>
        <begin position="1"/>
        <end position="31"/>
    </location>
</feature>
<evidence type="ECO:0000256" key="2">
    <source>
        <dbReference type="SAM" id="Phobius"/>
    </source>
</evidence>
<sequence>METLKKATQKGARRVAAVLMAVVLAAGSLAAAPTAAYAETWAQYLARQWQACEDTFAALDRDTGLAPWDGTSSQPGRGSGTADDPWLVGTPAELSWVMHSAPATQKSLRLTADLDMGGQGRRQWAPATGFDSGTVLIDGNGHTVYNLYVAGTSTSSATGPGLAFIASVNNPSFTMCDITFRYAEVRSGGGYNQAVAVGYFARGLVDNVGVEDSLVTGGDFVAGLLVGWSTGFSAVDGSGNKLAAPTGSFINNCRTVRVYTHGASCIGNFTAPLMGGTVTNSYAVDGVTISTGGHSGGFVSCPGYCYVENCFCNITMYGNTQTGVFNGVNHYNNAFVNCGASGVVEGTSQVGGFVGDATGGTSSATPSQYTNCYSTTMTGMQSSASNMGGFVGSADGNIRFAQCFAAGEVGALTTDGNDATVGGFVGANGGASYTACFFDMQTTAMDMRTAEPAGVTGLLTKEMTGSGALANLPGFSGDLWLAKDGVYPQLKRFNDPQEFAEADRNTMTAYSMASVCTAMLYPSNGDFEDTAHDSVRKITYVFPFTNDAMVGDPAYAVSWTADEIYSSVVGDNDIPVIVLDDKTYEVKSLAPGVGWTTVEVVYTAPDGTQATGTRRMRLVPTTTLSLATSRGIDHVAYVAREGARPLPVNTDEGFVSYDHRLGVNFSTGSAVDLGTGTLKQEPFPADSEDFADVQLSVVGGVVDVAMERQDDEGNWVEVELTDSVKELLLRQRHTELADLGHYRMIYKWYTSGNKKGAYLESIKYLDVLETFDVTYYKNDADLEQPKAKADGTVAPVFWRASTSGLWQATARADGGSYYYDIGAYLPGDTVDDAYYPGSASKAEGVPDAPTTDGWRFDGWNTAADGSGAAFDENTELKGSVKLYAQWSPKPVKVVFDLDGGAMPDPDDPDAPADASPIVQDKHALDTVTPPAGTPVRDGYSFMGWSTEKGSLKADFDPDEQLWEEPDGERTYYAVWVPNPTTSITAETRNTTDPEAAHPQVGDDLETTVVVSNTGDPDSYWKGVDVEVPLPVGVDLSDDPIEVRYPDGTVKTYDPKELFDPETRTVKVPVGDVPGDSKVTVELHTTVNGKVLDPPNDPDAVPPVTIPVQASGTNPDGSPVPAEVEETLPKGGDQVLPDDPEPTVTKAVTDLTRGDAVDAQVGDVLRYTVTVTNDVPDSLLKNARATDLLPAGIDLDRSSVRVTYADGTTGSLDSADVYDEDTHTLTVPVGDIPGGSSAIVVFEGSIARSAVDDATPGAHDVGNVATVDGDTPEDREVPTESSDKVFPAGWIKFAVPQPSLSKTVADDDSDGGFYEGDQVTYTIEVGNAMVGTVWEDVTVHDVLPDGLSLVTTSLWLEHPDGSRERLPHALYDPETRELTVPVGDVAGGEVWRVTYACDLSVPADGGEVVNKASATGSGFGPKDPDAQGGPQAGGTVAIEAGGSARIEAVRPEAELPGTGGTTTSRTERTVRRVLRGLAVLPVTGDRTVDGAVTLGACVTVAVAATVAVAVRRRTT</sequence>
<protein>
    <recommendedName>
        <fullName evidence="4">DUF11 domain-containing protein</fullName>
    </recommendedName>
</protein>
<dbReference type="Proteomes" id="UP001055025">
    <property type="component" value="Unassembled WGS sequence"/>
</dbReference>
<proteinExistence type="predicted"/>
<comment type="caution">
    <text evidence="5">The sequence shown here is derived from an EMBL/GenBank/DDBJ whole genome shotgun (WGS) entry which is preliminary data.</text>
</comment>
<keyword evidence="2" id="KW-1133">Transmembrane helix</keyword>
<keyword evidence="2" id="KW-0812">Transmembrane</keyword>
<gene>
    <name evidence="5" type="ORF">ATOP_17300</name>
</gene>
<comment type="subcellular location">
    <subcellularLocation>
        <location evidence="1">Cell envelope</location>
    </subcellularLocation>
</comment>
<dbReference type="RefSeq" id="WP_251164152.1">
    <property type="nucleotide sequence ID" value="NZ_BQKC01000001.1"/>
</dbReference>
<dbReference type="Gene3D" id="2.60.40.4270">
    <property type="entry name" value="Listeria-Bacteroides repeat domain"/>
    <property type="match status" value="2"/>
</dbReference>
<evidence type="ECO:0000256" key="3">
    <source>
        <dbReference type="SAM" id="SignalP"/>
    </source>
</evidence>
<keyword evidence="6" id="KW-1185">Reference proteome</keyword>